<keyword evidence="8" id="KW-1185">Reference proteome</keyword>
<comment type="subcellular location">
    <subcellularLocation>
        <location evidence="1">Cell membrane</location>
    </subcellularLocation>
</comment>
<evidence type="ECO:0000256" key="6">
    <source>
        <dbReference type="SAM" id="Phobius"/>
    </source>
</evidence>
<evidence type="ECO:0000256" key="5">
    <source>
        <dbReference type="ARBA" id="ARBA00023136"/>
    </source>
</evidence>
<accession>A0ABT0VGH6</accession>
<gene>
    <name evidence="7" type="ORF">KAK10_03220</name>
</gene>
<evidence type="ECO:0000256" key="4">
    <source>
        <dbReference type="ARBA" id="ARBA00022989"/>
    </source>
</evidence>
<proteinExistence type="predicted"/>
<evidence type="ECO:0000256" key="3">
    <source>
        <dbReference type="ARBA" id="ARBA00022692"/>
    </source>
</evidence>
<keyword evidence="7" id="KW-0966">Cell projection</keyword>
<evidence type="ECO:0000256" key="1">
    <source>
        <dbReference type="ARBA" id="ARBA00004236"/>
    </source>
</evidence>
<keyword evidence="7" id="KW-0282">Flagellum</keyword>
<name>A0ABT0VGH6_9LACO</name>
<comment type="caution">
    <text evidence="7">The sequence shown here is derived from an EMBL/GenBank/DDBJ whole genome shotgun (WGS) entry which is preliminary data.</text>
</comment>
<keyword evidence="5 6" id="KW-0472">Membrane</keyword>
<evidence type="ECO:0000313" key="7">
    <source>
        <dbReference type="EMBL" id="MCM2436941.1"/>
    </source>
</evidence>
<dbReference type="Proteomes" id="UP001057481">
    <property type="component" value="Unassembled WGS sequence"/>
</dbReference>
<sequence length="116" mass="13289">MFFSIVKLIIFLIIIIYLINISLKYLAKYTNQASQKLRIIQKLNVTKTSALGIVQIGEKYYVMSLAEQQNQIIRELTASEANDFMLNPTPKTPATPQQFKHILEVTTKKLSKGKKE</sequence>
<keyword evidence="4 6" id="KW-1133">Transmembrane helix</keyword>
<dbReference type="InterPro" id="IPR022781">
    <property type="entry name" value="Flagellar_biosynth_FliO"/>
</dbReference>
<dbReference type="Pfam" id="PF04347">
    <property type="entry name" value="FliO"/>
    <property type="match status" value="1"/>
</dbReference>
<evidence type="ECO:0000256" key="2">
    <source>
        <dbReference type="ARBA" id="ARBA00022475"/>
    </source>
</evidence>
<keyword evidence="3 6" id="KW-0812">Transmembrane</keyword>
<reference evidence="7" key="1">
    <citation type="submission" date="2021-04" db="EMBL/GenBank/DDBJ databases">
        <title>Taxonomic assessment of Weissella genus.</title>
        <authorList>
            <person name="Fanelli F."/>
            <person name="Chieffi D."/>
            <person name="Dell'Aquila A."/>
            <person name="Gyu-Sung C."/>
            <person name="Franz C.M.A.P."/>
            <person name="Fusco V."/>
        </authorList>
    </citation>
    <scope>NUCLEOTIDE SEQUENCE</scope>
    <source>
        <strain evidence="7">LMG 25373</strain>
    </source>
</reference>
<keyword evidence="7" id="KW-0969">Cilium</keyword>
<dbReference type="EMBL" id="JAGMVS010000042">
    <property type="protein sequence ID" value="MCM2436941.1"/>
    <property type="molecule type" value="Genomic_DNA"/>
</dbReference>
<organism evidence="7 8">
    <name type="scientific">Periweissella beninensis</name>
    <dbReference type="NCBI Taxonomy" id="504936"/>
    <lineage>
        <taxon>Bacteria</taxon>
        <taxon>Bacillati</taxon>
        <taxon>Bacillota</taxon>
        <taxon>Bacilli</taxon>
        <taxon>Lactobacillales</taxon>
        <taxon>Lactobacillaceae</taxon>
        <taxon>Periweissella</taxon>
    </lineage>
</organism>
<feature type="transmembrane region" description="Helical" evidence="6">
    <location>
        <begin position="6"/>
        <end position="27"/>
    </location>
</feature>
<dbReference type="RefSeq" id="WP_205144108.1">
    <property type="nucleotide sequence ID" value="NZ_JAFBDN010000020.1"/>
</dbReference>
<evidence type="ECO:0000313" key="8">
    <source>
        <dbReference type="Proteomes" id="UP001057481"/>
    </source>
</evidence>
<protein>
    <submittedName>
        <fullName evidence="7">Flagellar biosynthetic protein FliO</fullName>
    </submittedName>
</protein>
<keyword evidence="2" id="KW-1003">Cell membrane</keyword>